<dbReference type="eggNOG" id="KOG0156">
    <property type="taxonomic scope" value="Eukaryota"/>
</dbReference>
<evidence type="ECO:0000256" key="7">
    <source>
        <dbReference type="ARBA" id="ARBA00023004"/>
    </source>
</evidence>
<evidence type="ECO:0000256" key="6">
    <source>
        <dbReference type="ARBA" id="ARBA00023002"/>
    </source>
</evidence>
<dbReference type="PANTHER" id="PTHR46300:SF7">
    <property type="entry name" value="P450, PUTATIVE (EUROFUNG)-RELATED"/>
    <property type="match status" value="1"/>
</dbReference>
<proteinExistence type="inferred from homology"/>
<protein>
    <submittedName>
        <fullName evidence="12">Cytochrome P450 monooxygenase 58</fullName>
    </submittedName>
</protein>
<sequence>MSFVVANVASASLCLICVYILTWRFRRLRLSLPPGPRPLPFIGNLLDLPRKHEWKTFTRWGGIYGDVVYLTIFGTSMLVVSSVEPAVDLMDKRSAIYSDRPRFPLVDLIGQDWNLGFMNYGKPWQKQKQAMMSKFSKTAITAYRPAQHRALRILLKNLLDNPDNFTEHLRLYSGQLIIDVTYGIPISSRDHELIKTAEAVMHSISVALSPVFSVFNLTHLLQVLPHWLGGGRFSNLVQKWQSDARALHEIPFDMVKASMDSGTARPSYASSLLENLKPQDSSDEESVVRDTSAVAYGAGADTSLAAVSVFFLVMLQNPRVQKMAQDELDRIIGSSRLPDHGDQPELPYITAVMKETLRWHAATPLGIAHMLTTDDEYRGWHLPAGSLIVPNVWGMLRDPKTYDSPAEFRPERFLRNGKLDCPVDKDPARILFGFGRRVCVGRHFVQDAMFLLIAQVLSVFTISTIDGGSPSKVDMTSGGVSMPMLYKCLIRPRSEIAKRVLEDDILSADDV</sequence>
<keyword evidence="5 9" id="KW-0479">Metal-binding</keyword>
<evidence type="ECO:0000256" key="11">
    <source>
        <dbReference type="SAM" id="Phobius"/>
    </source>
</evidence>
<keyword evidence="11" id="KW-0472">Membrane</keyword>
<dbReference type="InterPro" id="IPR017972">
    <property type="entry name" value="Cyt_P450_CS"/>
</dbReference>
<reference evidence="12 13" key="1">
    <citation type="journal article" date="2012" name="New Phytol.">
        <title>Insight into trade-off between wood decay and parasitism from the genome of a fungal forest pathogen.</title>
        <authorList>
            <person name="Olson A."/>
            <person name="Aerts A."/>
            <person name="Asiegbu F."/>
            <person name="Belbahri L."/>
            <person name="Bouzid O."/>
            <person name="Broberg A."/>
            <person name="Canback B."/>
            <person name="Coutinho P.M."/>
            <person name="Cullen D."/>
            <person name="Dalman K."/>
            <person name="Deflorio G."/>
            <person name="van Diepen L.T."/>
            <person name="Dunand C."/>
            <person name="Duplessis S."/>
            <person name="Durling M."/>
            <person name="Gonthier P."/>
            <person name="Grimwood J."/>
            <person name="Fossdal C.G."/>
            <person name="Hansson D."/>
            <person name="Henrissat B."/>
            <person name="Hietala A."/>
            <person name="Himmelstrand K."/>
            <person name="Hoffmeister D."/>
            <person name="Hogberg N."/>
            <person name="James T.Y."/>
            <person name="Karlsson M."/>
            <person name="Kohler A."/>
            <person name="Kues U."/>
            <person name="Lee Y.H."/>
            <person name="Lin Y.C."/>
            <person name="Lind M."/>
            <person name="Lindquist E."/>
            <person name="Lombard V."/>
            <person name="Lucas S."/>
            <person name="Lunden K."/>
            <person name="Morin E."/>
            <person name="Murat C."/>
            <person name="Park J."/>
            <person name="Raffaello T."/>
            <person name="Rouze P."/>
            <person name="Salamov A."/>
            <person name="Schmutz J."/>
            <person name="Solheim H."/>
            <person name="Stahlberg J."/>
            <person name="Velez H."/>
            <person name="de Vries R.P."/>
            <person name="Wiebenga A."/>
            <person name="Woodward S."/>
            <person name="Yakovlev I."/>
            <person name="Garbelotto M."/>
            <person name="Martin F."/>
            <person name="Grigoriev I.V."/>
            <person name="Stenlid J."/>
        </authorList>
    </citation>
    <scope>NUCLEOTIDE SEQUENCE [LARGE SCALE GENOMIC DNA]</scope>
    <source>
        <strain evidence="12 13">TC 32-1</strain>
    </source>
</reference>
<dbReference type="Proteomes" id="UP000030671">
    <property type="component" value="Unassembled WGS sequence"/>
</dbReference>
<evidence type="ECO:0000256" key="3">
    <source>
        <dbReference type="ARBA" id="ARBA00010617"/>
    </source>
</evidence>
<dbReference type="STRING" id="747525.W4K5S9"/>
<dbReference type="PANTHER" id="PTHR46300">
    <property type="entry name" value="P450, PUTATIVE (EUROFUNG)-RELATED-RELATED"/>
    <property type="match status" value="1"/>
</dbReference>
<comment type="cofactor">
    <cofactor evidence="1 9">
        <name>heme</name>
        <dbReference type="ChEBI" id="CHEBI:30413"/>
    </cofactor>
</comment>
<keyword evidence="13" id="KW-1185">Reference proteome</keyword>
<evidence type="ECO:0000256" key="5">
    <source>
        <dbReference type="ARBA" id="ARBA00022723"/>
    </source>
</evidence>
<dbReference type="EMBL" id="KI925459">
    <property type="protein sequence ID" value="ETW81162.1"/>
    <property type="molecule type" value="Genomic_DNA"/>
</dbReference>
<accession>W4K5S9</accession>
<keyword evidence="7 9" id="KW-0408">Iron</keyword>
<dbReference type="InterPro" id="IPR001128">
    <property type="entry name" value="Cyt_P450"/>
</dbReference>
<dbReference type="InterPro" id="IPR002401">
    <property type="entry name" value="Cyt_P450_E_grp-I"/>
</dbReference>
<evidence type="ECO:0000313" key="13">
    <source>
        <dbReference type="Proteomes" id="UP000030671"/>
    </source>
</evidence>
<dbReference type="OrthoDB" id="2789670at2759"/>
<dbReference type="GO" id="GO:0004497">
    <property type="term" value="F:monooxygenase activity"/>
    <property type="evidence" value="ECO:0007669"/>
    <property type="project" value="UniProtKB-KW"/>
</dbReference>
<evidence type="ECO:0000256" key="10">
    <source>
        <dbReference type="RuleBase" id="RU000461"/>
    </source>
</evidence>
<feature type="binding site" description="axial binding residue" evidence="9">
    <location>
        <position position="439"/>
    </location>
    <ligand>
        <name>heme</name>
        <dbReference type="ChEBI" id="CHEBI:30413"/>
    </ligand>
    <ligandPart>
        <name>Fe</name>
        <dbReference type="ChEBI" id="CHEBI:18248"/>
    </ligandPart>
</feature>
<organism evidence="12 13">
    <name type="scientific">Heterobasidion irregulare (strain TC 32-1)</name>
    <dbReference type="NCBI Taxonomy" id="747525"/>
    <lineage>
        <taxon>Eukaryota</taxon>
        <taxon>Fungi</taxon>
        <taxon>Dikarya</taxon>
        <taxon>Basidiomycota</taxon>
        <taxon>Agaricomycotina</taxon>
        <taxon>Agaricomycetes</taxon>
        <taxon>Russulales</taxon>
        <taxon>Bondarzewiaceae</taxon>
        <taxon>Heterobasidion</taxon>
        <taxon>Heterobasidion annosum species complex</taxon>
    </lineage>
</organism>
<dbReference type="PROSITE" id="PS00086">
    <property type="entry name" value="CYTOCHROME_P450"/>
    <property type="match status" value="1"/>
</dbReference>
<gene>
    <name evidence="12" type="primary">cyp58</name>
    <name evidence="12" type="ORF">HETIRDRAFT_169912</name>
</gene>
<dbReference type="AlphaFoldDB" id="W4K5S9"/>
<dbReference type="GO" id="GO:0005506">
    <property type="term" value="F:iron ion binding"/>
    <property type="evidence" value="ECO:0007669"/>
    <property type="project" value="InterPro"/>
</dbReference>
<dbReference type="CDD" id="cd11065">
    <property type="entry name" value="CYP64-like"/>
    <property type="match status" value="1"/>
</dbReference>
<feature type="transmembrane region" description="Helical" evidence="11">
    <location>
        <begin position="6"/>
        <end position="23"/>
    </location>
</feature>
<keyword evidence="6 10" id="KW-0560">Oxidoreductase</keyword>
<evidence type="ECO:0000256" key="8">
    <source>
        <dbReference type="ARBA" id="ARBA00023033"/>
    </source>
</evidence>
<dbReference type="HOGENOM" id="CLU_001570_2_3_1"/>
<evidence type="ECO:0000256" key="4">
    <source>
        <dbReference type="ARBA" id="ARBA00022617"/>
    </source>
</evidence>
<dbReference type="PRINTS" id="PR00385">
    <property type="entry name" value="P450"/>
</dbReference>
<dbReference type="InterPro" id="IPR050364">
    <property type="entry name" value="Cytochrome_P450_fung"/>
</dbReference>
<evidence type="ECO:0000256" key="2">
    <source>
        <dbReference type="ARBA" id="ARBA00005179"/>
    </source>
</evidence>
<dbReference type="InterPro" id="IPR036396">
    <property type="entry name" value="Cyt_P450_sf"/>
</dbReference>
<dbReference type="GO" id="GO:0020037">
    <property type="term" value="F:heme binding"/>
    <property type="evidence" value="ECO:0007669"/>
    <property type="project" value="InterPro"/>
</dbReference>
<keyword evidence="4 9" id="KW-0349">Heme</keyword>
<evidence type="ECO:0000256" key="1">
    <source>
        <dbReference type="ARBA" id="ARBA00001971"/>
    </source>
</evidence>
<dbReference type="GeneID" id="20668246"/>
<comment type="pathway">
    <text evidence="2">Secondary metabolite biosynthesis.</text>
</comment>
<dbReference type="InParanoid" id="W4K5S9"/>
<keyword evidence="11" id="KW-0812">Transmembrane</keyword>
<dbReference type="RefSeq" id="XP_009547828.1">
    <property type="nucleotide sequence ID" value="XM_009549533.1"/>
</dbReference>
<dbReference type="Gene3D" id="1.10.630.10">
    <property type="entry name" value="Cytochrome P450"/>
    <property type="match status" value="1"/>
</dbReference>
<dbReference type="SUPFAM" id="SSF48264">
    <property type="entry name" value="Cytochrome P450"/>
    <property type="match status" value="1"/>
</dbReference>
<evidence type="ECO:0000313" key="12">
    <source>
        <dbReference type="EMBL" id="ETW81162.1"/>
    </source>
</evidence>
<comment type="similarity">
    <text evidence="3 10">Belongs to the cytochrome P450 family.</text>
</comment>
<dbReference type="KEGG" id="hir:HETIRDRAFT_169912"/>
<keyword evidence="8 10" id="KW-0503">Monooxygenase</keyword>
<dbReference type="Pfam" id="PF00067">
    <property type="entry name" value="p450"/>
    <property type="match status" value="1"/>
</dbReference>
<dbReference type="PRINTS" id="PR00463">
    <property type="entry name" value="EP450I"/>
</dbReference>
<keyword evidence="11" id="KW-1133">Transmembrane helix</keyword>
<dbReference type="GO" id="GO:0016705">
    <property type="term" value="F:oxidoreductase activity, acting on paired donors, with incorporation or reduction of molecular oxygen"/>
    <property type="evidence" value="ECO:0007669"/>
    <property type="project" value="InterPro"/>
</dbReference>
<name>W4K5S9_HETIT</name>
<evidence type="ECO:0000256" key="9">
    <source>
        <dbReference type="PIRSR" id="PIRSR602401-1"/>
    </source>
</evidence>